<feature type="transmembrane region" description="Helical" evidence="6">
    <location>
        <begin position="62"/>
        <end position="79"/>
    </location>
</feature>
<evidence type="ECO:0000256" key="3">
    <source>
        <dbReference type="ARBA" id="ARBA00023140"/>
    </source>
</evidence>
<evidence type="ECO:0000256" key="2">
    <source>
        <dbReference type="ARBA" id="ARBA00008933"/>
    </source>
</evidence>
<keyword evidence="3" id="KW-0576">Peroxisome</keyword>
<sequence>MAVSYVIVSSSAFQLLCTVFNHLPPCPTPRTIRVYHSQLNCLHIYTSDYTTMDFFRRHQKKVLALVGVALSSYLFIDYVKKKFFEIQGRLSSERTAKQNLRRRFEQNQQDADFTIMALLSSLTTPVMERYPVDQIKAELQSKRRPTDRVLALESSTSSSATAQTVPTMTSGATEEGEKSKTQLWQDLKRTTISRAFSLVYADALLIFFTRLQLNILGRRNYVNSVVALAQQGREGNAEGRVAPSFGDLADMGYFGDLSGSSSFGETIVDPDLDEQYLTFSWWLLNEGWVSLSERVEEAVRRVWDPVSPKAELGFDELSELIGRTQMLIDRPLNPSSPLNFLSQLLPPREQEEYVLAQNPSDTAAPIVGPTLRRLLDETADFIESPNAAEVIERLVHSGLSVFMDKLAVTFGATPADSGSPYPVVLPTAKVKLPSILANMARQAGGMAQGSPGVENEYIDVMNQVQELTSFSAVVYSSFDWAL</sequence>
<evidence type="ECO:0000256" key="6">
    <source>
        <dbReference type="SAM" id="Phobius"/>
    </source>
</evidence>
<dbReference type="PANTHER" id="PTHR28080">
    <property type="entry name" value="PEROXISOMAL BIOGENESIS FACTOR 3"/>
    <property type="match status" value="1"/>
</dbReference>
<feature type="compositionally biased region" description="Polar residues" evidence="5">
    <location>
        <begin position="163"/>
        <end position="172"/>
    </location>
</feature>
<evidence type="ECO:0000313" key="8">
    <source>
        <dbReference type="Proteomes" id="UP000182444"/>
    </source>
</evidence>
<dbReference type="Pfam" id="PF04882">
    <property type="entry name" value="Peroxin-3"/>
    <property type="match status" value="1"/>
</dbReference>
<evidence type="ECO:0000256" key="1">
    <source>
        <dbReference type="ARBA" id="ARBA00004549"/>
    </source>
</evidence>
<keyword evidence="6" id="KW-0472">Membrane</keyword>
<dbReference type="PANTHER" id="PTHR28080:SF1">
    <property type="entry name" value="PEROXISOMAL BIOGENESIS FACTOR 3"/>
    <property type="match status" value="1"/>
</dbReference>
<dbReference type="EMBL" id="CP017558">
    <property type="protein sequence ID" value="AOW07569.1"/>
    <property type="molecule type" value="Genomic_DNA"/>
</dbReference>
<evidence type="ECO:0000256" key="4">
    <source>
        <dbReference type="ARBA" id="ARBA00032508"/>
    </source>
</evidence>
<evidence type="ECO:0000256" key="5">
    <source>
        <dbReference type="SAM" id="MobiDB-lite"/>
    </source>
</evidence>
<dbReference type="AlphaFoldDB" id="A0A1D8NPK6"/>
<dbReference type="GO" id="GO:0005778">
    <property type="term" value="C:peroxisomal membrane"/>
    <property type="evidence" value="ECO:0007669"/>
    <property type="project" value="UniProtKB-SubCell"/>
</dbReference>
<gene>
    <name evidence="7" type="ORF">YALI1_F29765g</name>
</gene>
<dbReference type="GO" id="GO:0030674">
    <property type="term" value="F:protein-macromolecule adaptor activity"/>
    <property type="evidence" value="ECO:0007669"/>
    <property type="project" value="TreeGrafter"/>
</dbReference>
<protein>
    <recommendedName>
        <fullName evidence="4">Peroxin-3</fullName>
    </recommendedName>
</protein>
<organism evidence="7 8">
    <name type="scientific">Yarrowia lipolytica</name>
    <name type="common">Candida lipolytica</name>
    <dbReference type="NCBI Taxonomy" id="4952"/>
    <lineage>
        <taxon>Eukaryota</taxon>
        <taxon>Fungi</taxon>
        <taxon>Dikarya</taxon>
        <taxon>Ascomycota</taxon>
        <taxon>Saccharomycotina</taxon>
        <taxon>Dipodascomycetes</taxon>
        <taxon>Dipodascales</taxon>
        <taxon>Dipodascales incertae sedis</taxon>
        <taxon>Yarrowia</taxon>
    </lineage>
</organism>
<dbReference type="InterPro" id="IPR006966">
    <property type="entry name" value="Peroxin-3"/>
</dbReference>
<dbReference type="Proteomes" id="UP000182444">
    <property type="component" value="Chromosome 1F"/>
</dbReference>
<comment type="similarity">
    <text evidence="2">Belongs to the peroxin-3 family.</text>
</comment>
<dbReference type="VEuPathDB" id="FungiDB:YALI1_F29765g"/>
<proteinExistence type="inferred from homology"/>
<dbReference type="RefSeq" id="XP_505754.2">
    <property type="nucleotide sequence ID" value="XM_505754.3"/>
</dbReference>
<accession>A0A1D8NPK6</accession>
<dbReference type="VEuPathDB" id="FungiDB:YALI0_F22539g"/>
<dbReference type="KEGG" id="yli:2908532"/>
<comment type="subcellular location">
    <subcellularLocation>
        <location evidence="1">Peroxisome membrane</location>
        <topology evidence="1">Single-pass membrane protein</topology>
    </subcellularLocation>
</comment>
<dbReference type="GO" id="GO:0045046">
    <property type="term" value="P:protein import into peroxisome membrane"/>
    <property type="evidence" value="ECO:0007669"/>
    <property type="project" value="TreeGrafter"/>
</dbReference>
<name>A0A1D8NPK6_YARLL</name>
<reference evidence="7 8" key="1">
    <citation type="journal article" date="2016" name="PLoS ONE">
        <title>Sequence Assembly of Yarrowia lipolytica Strain W29/CLIB89 Shows Transposable Element Diversity.</title>
        <authorList>
            <person name="Magnan C."/>
            <person name="Yu J."/>
            <person name="Chang I."/>
            <person name="Jahn E."/>
            <person name="Kanomata Y."/>
            <person name="Wu J."/>
            <person name="Zeller M."/>
            <person name="Oakes M."/>
            <person name="Baldi P."/>
            <person name="Sandmeyer S."/>
        </authorList>
    </citation>
    <scope>NUCLEOTIDE SEQUENCE [LARGE SCALE GENOMIC DNA]</scope>
    <source>
        <strain evidence="8">CLIB89(W29)</strain>
    </source>
</reference>
<keyword evidence="6" id="KW-0812">Transmembrane</keyword>
<feature type="region of interest" description="Disordered" evidence="5">
    <location>
        <begin position="146"/>
        <end position="177"/>
    </location>
</feature>
<keyword evidence="6" id="KW-1133">Transmembrane helix</keyword>
<evidence type="ECO:0000313" key="7">
    <source>
        <dbReference type="EMBL" id="AOW07569.1"/>
    </source>
</evidence>
<dbReference type="GeneID" id="2908532"/>
<dbReference type="eggNOG" id="KOG4444">
    <property type="taxonomic scope" value="Eukaryota"/>
</dbReference>